<dbReference type="AlphaFoldDB" id="A0AAE1HG70"/>
<gene>
    <name evidence="2" type="ORF">KUF71_010014</name>
</gene>
<evidence type="ECO:0000313" key="3">
    <source>
        <dbReference type="Proteomes" id="UP001219518"/>
    </source>
</evidence>
<keyword evidence="3" id="KW-1185">Reference proteome</keyword>
<sequence>MGLTSDEDNDNDEGNRPGTPTSKRRARGSDASKSERPKHRPTRFSAEMQAKYPFLKPDPKDPFKCICKVCNTGKSFRSEKSDIDRHVKGEKHVAKAATVSPQSQKTLQSMLNKRDPIEKQVKYAELKLAGFVAAHDESFLKMDHLTDVLKEIFPDSKIAAGLSLKRTKTKGLVTNVIGETEKESLTISLKTTLFSILTDESTDILAVKTSAVMVQFYDPEAGGIAVRHWDLEDVFTDDDPEGANIGATAEIPVENIIGFGSDGCNLMMGAHNSVASRMRDLCPGIKIMKCICHSLHLCASDACKVLPVVCEDLARLIYGFFSHSSKRQAQFKQFQKFFELEPHKILHPSQTRWLSLAAVVDRILENWESLKLFFGDQTLNLRLKAADNILTYMNDPSVKAYFLFLHWILPKITGLNEFFQSDKPTITMVHSKMVSAYQDFLLMFMQRDFVMRSPLQDVNASDASRHLPLGQLYIGVDARAYLDRPDIAAQPHMVSGILDRCRKFMVTLCLKMKEKYDFADPVLSRMRL</sequence>
<protein>
    <submittedName>
        <fullName evidence="2">Zinc finger protein 862</fullName>
    </submittedName>
</protein>
<dbReference type="EMBL" id="JAHWGI010001022">
    <property type="protein sequence ID" value="KAK3920777.1"/>
    <property type="molecule type" value="Genomic_DNA"/>
</dbReference>
<accession>A0AAE1HG70</accession>
<feature type="region of interest" description="Disordered" evidence="1">
    <location>
        <begin position="1"/>
        <end position="48"/>
    </location>
</feature>
<dbReference type="SUPFAM" id="SSF53098">
    <property type="entry name" value="Ribonuclease H-like"/>
    <property type="match status" value="1"/>
</dbReference>
<reference evidence="2" key="2">
    <citation type="journal article" date="2023" name="BMC Genomics">
        <title>Pest status, molecular evolution, and epigenetic factors derived from the genome assembly of Frankliniella fusca, a thysanopteran phytovirus vector.</title>
        <authorList>
            <person name="Catto M.A."/>
            <person name="Labadie P.E."/>
            <person name="Jacobson A.L."/>
            <person name="Kennedy G.G."/>
            <person name="Srinivasan R."/>
            <person name="Hunt B.G."/>
        </authorList>
    </citation>
    <scope>NUCLEOTIDE SEQUENCE</scope>
    <source>
        <strain evidence="2">PL_HMW_Pooled</strain>
    </source>
</reference>
<dbReference type="InterPro" id="IPR012337">
    <property type="entry name" value="RNaseH-like_sf"/>
</dbReference>
<organism evidence="2 3">
    <name type="scientific">Frankliniella fusca</name>
    <dbReference type="NCBI Taxonomy" id="407009"/>
    <lineage>
        <taxon>Eukaryota</taxon>
        <taxon>Metazoa</taxon>
        <taxon>Ecdysozoa</taxon>
        <taxon>Arthropoda</taxon>
        <taxon>Hexapoda</taxon>
        <taxon>Insecta</taxon>
        <taxon>Pterygota</taxon>
        <taxon>Neoptera</taxon>
        <taxon>Paraneoptera</taxon>
        <taxon>Thysanoptera</taxon>
        <taxon>Terebrantia</taxon>
        <taxon>Thripoidea</taxon>
        <taxon>Thripidae</taxon>
        <taxon>Frankliniella</taxon>
    </lineage>
</organism>
<dbReference type="Proteomes" id="UP001219518">
    <property type="component" value="Unassembled WGS sequence"/>
</dbReference>
<evidence type="ECO:0000313" key="2">
    <source>
        <dbReference type="EMBL" id="KAK3920777.1"/>
    </source>
</evidence>
<comment type="caution">
    <text evidence="2">The sequence shown here is derived from an EMBL/GenBank/DDBJ whole genome shotgun (WGS) entry which is preliminary data.</text>
</comment>
<feature type="compositionally biased region" description="Acidic residues" evidence="1">
    <location>
        <begin position="1"/>
        <end position="12"/>
    </location>
</feature>
<reference evidence="2" key="1">
    <citation type="submission" date="2021-07" db="EMBL/GenBank/DDBJ databases">
        <authorList>
            <person name="Catto M.A."/>
            <person name="Jacobson A."/>
            <person name="Kennedy G."/>
            <person name="Labadie P."/>
            <person name="Hunt B.G."/>
            <person name="Srinivasan R."/>
        </authorList>
    </citation>
    <scope>NUCLEOTIDE SEQUENCE</scope>
    <source>
        <strain evidence="2">PL_HMW_Pooled</strain>
        <tissue evidence="2">Head</tissue>
    </source>
</reference>
<dbReference type="PANTHER" id="PTHR37162:SF1">
    <property type="entry name" value="BED-TYPE DOMAIN-CONTAINING PROTEIN"/>
    <property type="match status" value="1"/>
</dbReference>
<name>A0AAE1HG70_9NEOP</name>
<proteinExistence type="predicted"/>
<dbReference type="PANTHER" id="PTHR37162">
    <property type="entry name" value="HAT FAMILY DIMERISATION DOMAINCONTAINING PROTEIN-RELATED"/>
    <property type="match status" value="1"/>
</dbReference>
<evidence type="ECO:0000256" key="1">
    <source>
        <dbReference type="SAM" id="MobiDB-lite"/>
    </source>
</evidence>